<gene>
    <name evidence="1" type="ORF">EDS130_LOCUS3289</name>
</gene>
<comment type="caution">
    <text evidence="1">The sequence shown here is derived from an EMBL/GenBank/DDBJ whole genome shotgun (WGS) entry which is preliminary data.</text>
</comment>
<organism evidence="1 2">
    <name type="scientific">Adineta ricciae</name>
    <name type="common">Rotifer</name>
    <dbReference type="NCBI Taxonomy" id="249248"/>
    <lineage>
        <taxon>Eukaryota</taxon>
        <taxon>Metazoa</taxon>
        <taxon>Spiralia</taxon>
        <taxon>Gnathifera</taxon>
        <taxon>Rotifera</taxon>
        <taxon>Eurotatoria</taxon>
        <taxon>Bdelloidea</taxon>
        <taxon>Adinetida</taxon>
        <taxon>Adinetidae</taxon>
        <taxon>Adineta</taxon>
    </lineage>
</organism>
<reference evidence="1" key="1">
    <citation type="submission" date="2021-02" db="EMBL/GenBank/DDBJ databases">
        <authorList>
            <person name="Nowell W R."/>
        </authorList>
    </citation>
    <scope>NUCLEOTIDE SEQUENCE</scope>
</reference>
<dbReference type="AlphaFoldDB" id="A0A813QQY6"/>
<name>A0A813QQY6_ADIRI</name>
<sequence length="146" mass="16513">MPSENTIDQLYMKQITMKICSNEFTVYHGQDLPRSVFNELQKTQDALLSFNSFLSPGKNRGLTHFNAESNASGVGLIPVSFVIKIDLVGGVHFEMGDYTKARSFYEPAMGIGRVVLSSNHAKLRVYLFNLERVEFILNFLNKSNTR</sequence>
<dbReference type="Proteomes" id="UP000663852">
    <property type="component" value="Unassembled WGS sequence"/>
</dbReference>
<evidence type="ECO:0000313" key="1">
    <source>
        <dbReference type="EMBL" id="CAF0770597.1"/>
    </source>
</evidence>
<accession>A0A813QQY6</accession>
<proteinExistence type="predicted"/>
<evidence type="ECO:0000313" key="2">
    <source>
        <dbReference type="Proteomes" id="UP000663852"/>
    </source>
</evidence>
<dbReference type="EMBL" id="CAJNOJ010000008">
    <property type="protein sequence ID" value="CAF0770597.1"/>
    <property type="molecule type" value="Genomic_DNA"/>
</dbReference>
<dbReference type="OrthoDB" id="626167at2759"/>
<protein>
    <submittedName>
        <fullName evidence="1">Uncharacterized protein</fullName>
    </submittedName>
</protein>